<comment type="similarity">
    <text evidence="1">Belongs to the PWWP3A family.</text>
</comment>
<keyword evidence="5" id="KW-1185">Reference proteome</keyword>
<dbReference type="EMBL" id="VXBP01008523">
    <property type="protein sequence ID" value="NXO02356.1"/>
    <property type="molecule type" value="Genomic_DNA"/>
</dbReference>
<feature type="compositionally biased region" description="Basic and acidic residues" evidence="2">
    <location>
        <begin position="173"/>
        <end position="188"/>
    </location>
</feature>
<evidence type="ECO:0000256" key="1">
    <source>
        <dbReference type="ARBA" id="ARBA00008188"/>
    </source>
</evidence>
<reference evidence="4 5" key="1">
    <citation type="submission" date="2019-09" db="EMBL/GenBank/DDBJ databases">
        <title>Bird 10,000 Genomes (B10K) Project - Family phase.</title>
        <authorList>
            <person name="Zhang G."/>
        </authorList>
    </citation>
    <scope>NUCLEOTIDE SEQUENCE [LARGE SCALE GENOMIC DNA]</scope>
    <source>
        <strain evidence="4">B10K-DU-002-35</strain>
        <tissue evidence="4">Muscle</tissue>
    </source>
</reference>
<gene>
    <name evidence="4" type="primary">Mum1</name>
    <name evidence="4" type="ORF">RHICYA_R03064</name>
</gene>
<comment type="caution">
    <text evidence="4">The sequence shown here is derived from an EMBL/GenBank/DDBJ whole genome shotgun (WGS) entry which is preliminary data.</text>
</comment>
<dbReference type="FunFam" id="2.30.30.140:FF:000063">
    <property type="entry name" value="PWWP domain-containing DNA repair factor 3A"/>
    <property type="match status" value="1"/>
</dbReference>
<dbReference type="InterPro" id="IPR048765">
    <property type="entry name" value="PWP3A_3B_4_N"/>
</dbReference>
<dbReference type="InterPro" id="IPR040263">
    <property type="entry name" value="PWP3A_3B_4"/>
</dbReference>
<dbReference type="InterPro" id="IPR000313">
    <property type="entry name" value="PWWP_dom"/>
</dbReference>
<feature type="compositionally biased region" description="Polar residues" evidence="2">
    <location>
        <begin position="155"/>
        <end position="169"/>
    </location>
</feature>
<proteinExistence type="inferred from homology"/>
<dbReference type="OrthoDB" id="10013064at2759"/>
<dbReference type="Pfam" id="PF20884">
    <property type="entry name" value="MUM1-like_PWWP"/>
    <property type="match status" value="1"/>
</dbReference>
<organism evidence="4 5">
    <name type="scientific">Rhinopomastus cyanomelas</name>
    <name type="common">Common scimitarbill</name>
    <dbReference type="NCBI Taxonomy" id="113115"/>
    <lineage>
        <taxon>Eukaryota</taxon>
        <taxon>Metazoa</taxon>
        <taxon>Chordata</taxon>
        <taxon>Craniata</taxon>
        <taxon>Vertebrata</taxon>
        <taxon>Euteleostomi</taxon>
        <taxon>Archelosauria</taxon>
        <taxon>Archosauria</taxon>
        <taxon>Dinosauria</taxon>
        <taxon>Saurischia</taxon>
        <taxon>Theropoda</taxon>
        <taxon>Coelurosauria</taxon>
        <taxon>Aves</taxon>
        <taxon>Neognathae</taxon>
        <taxon>Neoaves</taxon>
        <taxon>Telluraves</taxon>
        <taxon>Coraciimorphae</taxon>
        <taxon>Bucerotiformes</taxon>
        <taxon>Rhinopomastidae</taxon>
        <taxon>Rhinopomastus</taxon>
    </lineage>
</organism>
<feature type="region of interest" description="Disordered" evidence="2">
    <location>
        <begin position="143"/>
        <end position="272"/>
    </location>
</feature>
<dbReference type="InterPro" id="IPR035504">
    <property type="entry name" value="MUM1-like_PWWP"/>
</dbReference>
<dbReference type="Gene3D" id="6.10.300.20">
    <property type="match status" value="1"/>
</dbReference>
<dbReference type="SUPFAM" id="SSF63748">
    <property type="entry name" value="Tudor/PWWP/MBT"/>
    <property type="match status" value="1"/>
</dbReference>
<dbReference type="PANTHER" id="PTHR31333:SF6">
    <property type="entry name" value="MUM1 LIKE 1"/>
    <property type="match status" value="1"/>
</dbReference>
<dbReference type="Proteomes" id="UP000565785">
    <property type="component" value="Unassembled WGS sequence"/>
</dbReference>
<feature type="region of interest" description="Disordered" evidence="2">
    <location>
        <begin position="291"/>
        <end position="341"/>
    </location>
</feature>
<dbReference type="AlphaFoldDB" id="A0A7L1NSN2"/>
<dbReference type="Pfam" id="PF20887">
    <property type="entry name" value="PWP3A-B_N"/>
    <property type="match status" value="1"/>
</dbReference>
<protein>
    <submittedName>
        <fullName evidence="4">MUM1 protein</fullName>
    </submittedName>
</protein>
<feature type="region of interest" description="Disordered" evidence="2">
    <location>
        <begin position="514"/>
        <end position="544"/>
    </location>
</feature>
<feature type="non-terminal residue" evidence="4">
    <location>
        <position position="692"/>
    </location>
</feature>
<name>A0A7L1NSN2_RHICY</name>
<dbReference type="PANTHER" id="PTHR31333">
    <property type="entry name" value="PWWP DOMAIN-CONTAINING DNA REPAIR FACTOR 3 FAMILY MEMBER"/>
    <property type="match status" value="1"/>
</dbReference>
<dbReference type="PROSITE" id="PS50812">
    <property type="entry name" value="PWWP"/>
    <property type="match status" value="1"/>
</dbReference>
<dbReference type="Gene3D" id="2.30.30.140">
    <property type="match status" value="1"/>
</dbReference>
<dbReference type="Pfam" id="PF20886">
    <property type="entry name" value="PWP3A-B_C"/>
    <property type="match status" value="1"/>
</dbReference>
<evidence type="ECO:0000256" key="2">
    <source>
        <dbReference type="SAM" id="MobiDB-lite"/>
    </source>
</evidence>
<evidence type="ECO:0000259" key="3">
    <source>
        <dbReference type="PROSITE" id="PS50812"/>
    </source>
</evidence>
<feature type="domain" description="PWWP" evidence="3">
    <location>
        <begin position="389"/>
        <end position="407"/>
    </location>
</feature>
<feature type="region of interest" description="Disordered" evidence="2">
    <location>
        <begin position="350"/>
        <end position="369"/>
    </location>
</feature>
<sequence>MAEQEYVLCAWNKRLWPAKVKSGVAGTTPAPNAKETLEVEIIGMKKQISTSRADVLPLKEELIEKIAVSLDQRSNSSEVVEELKYRHSLKIALDVLTRNSSAGPGAASGGPKAGLSQESSAGSISRTPLPSCRLLFNSEEKVEPVASKRKRELKNNPQPEGTKPQTQKVSLVLEERAGSRTDPLKCDAGDVDNGPDCQAPASRSQLKRRGLNRRLLTKSKPGNQILEPKEERNMGERQQPSDAGSPESCGNDSPRLLAEGGSPCGSDRGRRANSRRLLTRTFVASLCPGTSEDLEKSISSESESLAKQLDGRKKPKSLKRVNGEQETGTAGPSSKKWKCEKDSEASWLEPSEVVISKSPSPPSSLLEEEEEDEELPCVLSLQEPQAIEEGILVWCKLRGYPYWPAVVKTVRRKHKKACVLLIDGSTNEKKRGFSVPFGNLKHFDCKEKQDLIDRAKEGYRQEIEWCIRLISDYRIRVGCHSFTGSFLEYFAADISYPVRKESYHSSDQMTFLNKAEEDVEESPSETSNPTPRRKLLPDRSRAARDRENKKIVEFIVKTKGAEEHLLAILKSRKQSRWLKDFLNSSQYMTCVETYLEDEEQLDLVVNYLKEICRRIDTKNLCRIGGDGVKLILDVLLPEAIIYAISAVDDIDYKKAEEKYIRGPSVSRREREIFEEEILERKRQCKVAAAATI</sequence>
<evidence type="ECO:0000313" key="5">
    <source>
        <dbReference type="Proteomes" id="UP000565785"/>
    </source>
</evidence>
<evidence type="ECO:0000313" key="4">
    <source>
        <dbReference type="EMBL" id="NXO02356.1"/>
    </source>
</evidence>
<dbReference type="InterPro" id="IPR048795">
    <property type="entry name" value="PWP3A_3B_4_C"/>
</dbReference>
<dbReference type="CDD" id="cd06080">
    <property type="entry name" value="PWWP_MUM1-like"/>
    <property type="match status" value="1"/>
</dbReference>
<feature type="compositionally biased region" description="Polar residues" evidence="2">
    <location>
        <begin position="117"/>
        <end position="128"/>
    </location>
</feature>
<feature type="non-terminal residue" evidence="4">
    <location>
        <position position="1"/>
    </location>
</feature>
<feature type="compositionally biased region" description="Basic and acidic residues" evidence="2">
    <location>
        <begin position="535"/>
        <end position="544"/>
    </location>
</feature>
<accession>A0A7L1NSN2</accession>
<feature type="compositionally biased region" description="Basic residues" evidence="2">
    <location>
        <begin position="205"/>
        <end position="217"/>
    </location>
</feature>
<feature type="region of interest" description="Disordered" evidence="2">
    <location>
        <begin position="101"/>
        <end position="129"/>
    </location>
</feature>